<dbReference type="Proteomes" id="UP000516437">
    <property type="component" value="Unassembled WGS sequence"/>
</dbReference>
<evidence type="ECO:0000313" key="2">
    <source>
        <dbReference type="EMBL" id="KAB1228190.1"/>
    </source>
</evidence>
<dbReference type="PANTHER" id="PTHR34666">
    <property type="entry name" value="EXPRESSED PROTEIN"/>
    <property type="match status" value="1"/>
</dbReference>
<sequence length="101" mass="11755">MDATERQESEEKMDLLWEEFNEELQRVSSMDKRKEAEKLSRSNGSDSESEDGATEEIELCCLQALKTFKTSKRPDSVVVIKVLEKFCACFETWLRSRRNPS</sequence>
<protein>
    <submittedName>
        <fullName evidence="2">Uncharacterized protein</fullName>
    </submittedName>
</protein>
<keyword evidence="3" id="KW-1185">Reference proteome</keyword>
<dbReference type="EMBL" id="RXIC02000008">
    <property type="protein sequence ID" value="KAB1228190.1"/>
    <property type="molecule type" value="Genomic_DNA"/>
</dbReference>
<feature type="region of interest" description="Disordered" evidence="1">
    <location>
        <begin position="27"/>
        <end position="54"/>
    </location>
</feature>
<evidence type="ECO:0000256" key="1">
    <source>
        <dbReference type="SAM" id="MobiDB-lite"/>
    </source>
</evidence>
<organism evidence="2 3">
    <name type="scientific">Morella rubra</name>
    <name type="common">Chinese bayberry</name>
    <dbReference type="NCBI Taxonomy" id="262757"/>
    <lineage>
        <taxon>Eukaryota</taxon>
        <taxon>Viridiplantae</taxon>
        <taxon>Streptophyta</taxon>
        <taxon>Embryophyta</taxon>
        <taxon>Tracheophyta</taxon>
        <taxon>Spermatophyta</taxon>
        <taxon>Magnoliopsida</taxon>
        <taxon>eudicotyledons</taxon>
        <taxon>Gunneridae</taxon>
        <taxon>Pentapetalae</taxon>
        <taxon>rosids</taxon>
        <taxon>fabids</taxon>
        <taxon>Fagales</taxon>
        <taxon>Myricaceae</taxon>
        <taxon>Morella</taxon>
    </lineage>
</organism>
<feature type="compositionally biased region" description="Basic and acidic residues" evidence="1">
    <location>
        <begin position="27"/>
        <end position="40"/>
    </location>
</feature>
<evidence type="ECO:0000313" key="3">
    <source>
        <dbReference type="Proteomes" id="UP000516437"/>
    </source>
</evidence>
<dbReference type="OrthoDB" id="1917400at2759"/>
<dbReference type="AlphaFoldDB" id="A0A6A1X089"/>
<name>A0A6A1X089_9ROSI</name>
<dbReference type="PANTHER" id="PTHR34666:SF1">
    <property type="entry name" value="OS02G0554800 PROTEIN"/>
    <property type="match status" value="1"/>
</dbReference>
<accession>A0A6A1X089</accession>
<gene>
    <name evidence="2" type="ORF">CJ030_MR5G008787</name>
</gene>
<comment type="caution">
    <text evidence="2">The sequence shown here is derived from an EMBL/GenBank/DDBJ whole genome shotgun (WGS) entry which is preliminary data.</text>
</comment>
<proteinExistence type="predicted"/>
<reference evidence="2 3" key="1">
    <citation type="journal article" date="2019" name="Plant Biotechnol. J.">
        <title>The red bayberry genome and genetic basis of sex determination.</title>
        <authorList>
            <person name="Jia H.M."/>
            <person name="Jia H.J."/>
            <person name="Cai Q.L."/>
            <person name="Wang Y."/>
            <person name="Zhao H.B."/>
            <person name="Yang W.F."/>
            <person name="Wang G.Y."/>
            <person name="Li Y.H."/>
            <person name="Zhan D.L."/>
            <person name="Shen Y.T."/>
            <person name="Niu Q.F."/>
            <person name="Chang L."/>
            <person name="Qiu J."/>
            <person name="Zhao L."/>
            <person name="Xie H.B."/>
            <person name="Fu W.Y."/>
            <person name="Jin J."/>
            <person name="Li X.W."/>
            <person name="Jiao Y."/>
            <person name="Zhou C.C."/>
            <person name="Tu T."/>
            <person name="Chai C.Y."/>
            <person name="Gao J.L."/>
            <person name="Fan L.J."/>
            <person name="van de Weg E."/>
            <person name="Wang J.Y."/>
            <person name="Gao Z.S."/>
        </authorList>
    </citation>
    <scope>NUCLEOTIDE SEQUENCE [LARGE SCALE GENOMIC DNA]</scope>
    <source>
        <tissue evidence="2">Leaves</tissue>
    </source>
</reference>